<accession>A0A0M0KJU1</accession>
<dbReference type="PANTHER" id="PTHR30569:SF0">
    <property type="entry name" value="CYTOSINE PERMEASE"/>
    <property type="match status" value="1"/>
</dbReference>
<comment type="subcellular location">
    <subcellularLocation>
        <location evidence="1">Membrane</location>
        <topology evidence="1">Multi-pass membrane protein</topology>
    </subcellularLocation>
</comment>
<evidence type="ECO:0000256" key="5">
    <source>
        <dbReference type="ARBA" id="ARBA00023136"/>
    </source>
</evidence>
<evidence type="ECO:0000256" key="4">
    <source>
        <dbReference type="ARBA" id="ARBA00022989"/>
    </source>
</evidence>
<comment type="caution">
    <text evidence="6">The sequence shown here is derived from an EMBL/GenBank/DDBJ whole genome shotgun (WGS) entry which is preliminary data.</text>
</comment>
<keyword evidence="4" id="KW-1133">Transmembrane helix</keyword>
<dbReference type="PATRIC" id="fig|136160.3.peg.2429"/>
<reference evidence="6" key="1">
    <citation type="submission" date="2015-08" db="EMBL/GenBank/DDBJ databases">
        <title>Complete DNA Sequence of Pseudomonas syringae pv. actinidiae, the Causal Agent of Kiwifruit Canker Disease.</title>
        <authorList>
            <person name="Rikkerink E.H.A."/>
            <person name="Fineran P.C."/>
        </authorList>
    </citation>
    <scope>NUCLEOTIDE SEQUENCE</scope>
    <source>
        <strain evidence="6">DSM 13666</strain>
    </source>
</reference>
<dbReference type="CDD" id="cd11484">
    <property type="entry name" value="SLC-NCS1sbd_CobB-like"/>
    <property type="match status" value="1"/>
</dbReference>
<dbReference type="EMBL" id="LILD01000001">
    <property type="protein sequence ID" value="KOO39176.1"/>
    <property type="molecule type" value="Genomic_DNA"/>
</dbReference>
<evidence type="ECO:0000313" key="6">
    <source>
        <dbReference type="EMBL" id="KOO39176.1"/>
    </source>
</evidence>
<dbReference type="Gene3D" id="1.10.4160.10">
    <property type="entry name" value="Hydantoin permease"/>
    <property type="match status" value="1"/>
</dbReference>
<dbReference type="GeneID" id="87597478"/>
<evidence type="ECO:0000256" key="1">
    <source>
        <dbReference type="ARBA" id="ARBA00004141"/>
    </source>
</evidence>
<organism evidence="6">
    <name type="scientific">Halalkalibacterium halodurans</name>
    <name type="common">Bacillus halodurans</name>
    <dbReference type="NCBI Taxonomy" id="86665"/>
    <lineage>
        <taxon>Bacteria</taxon>
        <taxon>Bacillati</taxon>
        <taxon>Bacillota</taxon>
        <taxon>Bacilli</taxon>
        <taxon>Bacillales</taxon>
        <taxon>Bacillaceae</taxon>
        <taxon>Halalkalibacterium (ex Joshi et al. 2022)</taxon>
    </lineage>
</organism>
<keyword evidence="3" id="KW-0812">Transmembrane</keyword>
<dbReference type="RefSeq" id="WP_053431237.1">
    <property type="nucleotide sequence ID" value="NZ_CP040441.1"/>
</dbReference>
<sequence>MNVNKQSEARKIDDFERMPVPEEHRKGWIHLSLVWLGIAIALSATVLGGTLGGGLTLGQAILATMLGALVLSIVSACCSVVGARTGLSTGLVSKFTLGTYGAYVVSAVIAIALFGWFGVQLDLFGTSFQQVIMNVFGLNIPKILLVIIGGILMTSTAVIGYKAIEKLSKAAVPLMGLLLIASLWRVLSTQQWSDVVNAPMTGDPLPLGIAISLVIGSFAVGAVIGPDIARYAKTPKDAVIGSFSGFLVGFSAVLIVAAILAKATGEVDIVAIMLGLGWGTFAMLILILAQWTTNDNNLYSAALGFSVIFKNIPKAKLTIGAGIIGTLMAVFGIYDNFIPFLIFLSALIPPIGGIYVADYLLNKGKYSFANLSNMKMINPIGVTTWMIASLFAFMTTPSPNGFGFFSFTNAPGLDAFIVAFVLQLALVKLFARQETVIETGTRQANSN</sequence>
<evidence type="ECO:0000256" key="3">
    <source>
        <dbReference type="ARBA" id="ARBA00022692"/>
    </source>
</evidence>
<name>A0A0M0KJU1_ALKHA</name>
<dbReference type="InterPro" id="IPR001248">
    <property type="entry name" value="Pur-cyt_permease"/>
</dbReference>
<evidence type="ECO:0000256" key="2">
    <source>
        <dbReference type="ARBA" id="ARBA00008974"/>
    </source>
</evidence>
<dbReference type="PANTHER" id="PTHR30569">
    <property type="entry name" value="CYTOSINE TRANSPORTER CODB"/>
    <property type="match status" value="1"/>
</dbReference>
<proteinExistence type="inferred from homology"/>
<keyword evidence="5" id="KW-0472">Membrane</keyword>
<dbReference type="InterPro" id="IPR030191">
    <property type="entry name" value="CodB"/>
</dbReference>
<comment type="similarity">
    <text evidence="2">Belongs to the purine-cytosine permease (2.A.39) family.</text>
</comment>
<dbReference type="Pfam" id="PF02133">
    <property type="entry name" value="Transp_cyt_pur"/>
    <property type="match status" value="1"/>
</dbReference>
<dbReference type="GO" id="GO:0005886">
    <property type="term" value="C:plasma membrane"/>
    <property type="evidence" value="ECO:0007669"/>
    <property type="project" value="TreeGrafter"/>
</dbReference>
<protein>
    <submittedName>
        <fullName evidence="6">Cytosine permease</fullName>
    </submittedName>
</protein>
<dbReference type="GO" id="GO:0015209">
    <property type="term" value="F:cytosine transmembrane transporter activity"/>
    <property type="evidence" value="ECO:0007669"/>
    <property type="project" value="InterPro"/>
</dbReference>
<dbReference type="AlphaFoldDB" id="A0A0M0KJU1"/>
<gene>
    <name evidence="6" type="ORF">AMD02_10210</name>
</gene>